<dbReference type="EMBL" id="CP117811">
    <property type="protein sequence ID" value="WDE96224.1"/>
    <property type="molecule type" value="Genomic_DNA"/>
</dbReference>
<organism evidence="2 3">
    <name type="scientific">Lentisphaera profundi</name>
    <dbReference type="NCBI Taxonomy" id="1658616"/>
    <lineage>
        <taxon>Bacteria</taxon>
        <taxon>Pseudomonadati</taxon>
        <taxon>Lentisphaerota</taxon>
        <taxon>Lentisphaeria</taxon>
        <taxon>Lentisphaerales</taxon>
        <taxon>Lentisphaeraceae</taxon>
        <taxon>Lentisphaera</taxon>
    </lineage>
</organism>
<dbReference type="Proteomes" id="UP001214250">
    <property type="component" value="Chromosome 1"/>
</dbReference>
<dbReference type="PANTHER" id="PTHR14097:SF7">
    <property type="entry name" value="OXIDOREDUCTASE HTATIP2"/>
    <property type="match status" value="1"/>
</dbReference>
<reference evidence="2 3" key="1">
    <citation type="submission" date="2023-02" db="EMBL/GenBank/DDBJ databases">
        <title>Genome sequence of Lentisphaera profundi SAORIC-696.</title>
        <authorList>
            <person name="Kim e."/>
            <person name="Cho J.-C."/>
            <person name="Choi A."/>
            <person name="Kang I."/>
        </authorList>
    </citation>
    <scope>NUCLEOTIDE SEQUENCE [LARGE SCALE GENOMIC DNA]</scope>
    <source>
        <strain evidence="2 3">SAORIC-696</strain>
    </source>
</reference>
<dbReference type="InterPro" id="IPR036291">
    <property type="entry name" value="NAD(P)-bd_dom_sf"/>
</dbReference>
<keyword evidence="1" id="KW-0812">Transmembrane</keyword>
<sequence>MRAIIFGATGATGQELAQILCKDDLWTEIYCPSRRPLTWTDSKLKVIDFNKALESFDIDCDAVFICIGTTVKQAGSEQAFRKVDFDLVLDICKWAQNKKIPEIHIQSSQGADSHSKMNYLKVKGDLEDAVQELNFERVIIYRPALLCGAHRKDFRIAEELGYLVLKVLVAIFPPLKKQLPVEVNAVARCMADRENLKSSLEIINSPEIAEYGMPPKRFLSENSVIFKLLLIIFTFVVVLSQRINHDKLEQVLYAFLTALVMQILILSYNKLSLSKKIISSKIWKKVISF</sequence>
<protein>
    <recommendedName>
        <fullName evidence="4">NAD(P)-binding domain-containing protein</fullName>
    </recommendedName>
</protein>
<evidence type="ECO:0008006" key="4">
    <source>
        <dbReference type="Google" id="ProtNLM"/>
    </source>
</evidence>
<keyword evidence="1" id="KW-1133">Transmembrane helix</keyword>
<keyword evidence="1" id="KW-0472">Membrane</keyword>
<dbReference type="Gene3D" id="3.40.50.720">
    <property type="entry name" value="NAD(P)-binding Rossmann-like Domain"/>
    <property type="match status" value="1"/>
</dbReference>
<evidence type="ECO:0000313" key="2">
    <source>
        <dbReference type="EMBL" id="WDE96224.1"/>
    </source>
</evidence>
<proteinExistence type="predicted"/>
<evidence type="ECO:0000256" key="1">
    <source>
        <dbReference type="SAM" id="Phobius"/>
    </source>
</evidence>
<name>A0ABY7VSE1_9BACT</name>
<dbReference type="SUPFAM" id="SSF51735">
    <property type="entry name" value="NAD(P)-binding Rossmann-fold domains"/>
    <property type="match status" value="1"/>
</dbReference>
<keyword evidence="3" id="KW-1185">Reference proteome</keyword>
<accession>A0ABY7VSE1</accession>
<feature type="transmembrane region" description="Helical" evidence="1">
    <location>
        <begin position="224"/>
        <end position="244"/>
    </location>
</feature>
<dbReference type="PANTHER" id="PTHR14097">
    <property type="entry name" value="OXIDOREDUCTASE HTATIP2"/>
    <property type="match status" value="1"/>
</dbReference>
<evidence type="ECO:0000313" key="3">
    <source>
        <dbReference type="Proteomes" id="UP001214250"/>
    </source>
</evidence>
<feature type="transmembrane region" description="Helical" evidence="1">
    <location>
        <begin position="250"/>
        <end position="268"/>
    </location>
</feature>
<dbReference type="RefSeq" id="WP_274150300.1">
    <property type="nucleotide sequence ID" value="NZ_CP117811.1"/>
</dbReference>
<gene>
    <name evidence="2" type="ORF">PQO03_10945</name>
</gene>